<evidence type="ECO:0000259" key="1">
    <source>
        <dbReference type="Pfam" id="PF13884"/>
    </source>
</evidence>
<dbReference type="AlphaFoldDB" id="A0A0F9KMF3"/>
<dbReference type="InterPro" id="IPR030392">
    <property type="entry name" value="S74_ICA"/>
</dbReference>
<proteinExistence type="predicted"/>
<dbReference type="EMBL" id="LAZR01008893">
    <property type="protein sequence ID" value="KKM75931.1"/>
    <property type="molecule type" value="Genomic_DNA"/>
</dbReference>
<name>A0A0F9KMF3_9ZZZZ</name>
<sequence length="263" mass="27991">MAVPSSTFKTYEAKGNREDLSDVIYMISPTDTPFIDRAARIAEEAVRQQGQLVSGLRQAEATAKLNFPLAAQQLQSAQTQFQQQLRESTSQFQGQLRNNAFLNRLRLSESPQQLGLGLATGVSVPSLGRAPGGSRTVTSGGGGGIGIGGILSGVGGIIGAFSSRELKRDPEGIGLSNPRRIDHEETLEKVEKLPVERWRYKEGLGLGDRDHLGPYAQDVRESFGVGDGETISIIDAIGIGLSATKGLAERVRKVEHGIGLAGA</sequence>
<dbReference type="Pfam" id="PF13884">
    <property type="entry name" value="Peptidase_S74"/>
    <property type="match status" value="1"/>
</dbReference>
<organism evidence="2">
    <name type="scientific">marine sediment metagenome</name>
    <dbReference type="NCBI Taxonomy" id="412755"/>
    <lineage>
        <taxon>unclassified sequences</taxon>
        <taxon>metagenomes</taxon>
        <taxon>ecological metagenomes</taxon>
    </lineage>
</organism>
<gene>
    <name evidence="2" type="ORF">LCGC14_1385310</name>
</gene>
<feature type="domain" description="Peptidase S74" evidence="1">
    <location>
        <begin position="178"/>
        <end position="223"/>
    </location>
</feature>
<protein>
    <recommendedName>
        <fullName evidence="1">Peptidase S74 domain-containing protein</fullName>
    </recommendedName>
</protein>
<reference evidence="2" key="1">
    <citation type="journal article" date="2015" name="Nature">
        <title>Complex archaea that bridge the gap between prokaryotes and eukaryotes.</title>
        <authorList>
            <person name="Spang A."/>
            <person name="Saw J.H."/>
            <person name="Jorgensen S.L."/>
            <person name="Zaremba-Niedzwiedzka K."/>
            <person name="Martijn J."/>
            <person name="Lind A.E."/>
            <person name="van Eijk R."/>
            <person name="Schleper C."/>
            <person name="Guy L."/>
            <person name="Ettema T.J."/>
        </authorList>
    </citation>
    <scope>NUCLEOTIDE SEQUENCE</scope>
</reference>
<accession>A0A0F9KMF3</accession>
<evidence type="ECO:0000313" key="2">
    <source>
        <dbReference type="EMBL" id="KKM75931.1"/>
    </source>
</evidence>
<comment type="caution">
    <text evidence="2">The sequence shown here is derived from an EMBL/GenBank/DDBJ whole genome shotgun (WGS) entry which is preliminary data.</text>
</comment>